<dbReference type="AlphaFoldDB" id="A0A6S6R1P8"/>
<keyword evidence="2" id="KW-1185">Reference proteome</keyword>
<proteinExistence type="predicted"/>
<dbReference type="Proteomes" id="UP000515561">
    <property type="component" value="Chromosome"/>
</dbReference>
<reference evidence="1 2" key="1">
    <citation type="journal article" date="2016" name="Int. J. Syst. Evol. Microbiol.">
        <title>Descriptions of Anaerotaenia torta gen. nov., sp. nov. and Anaerocolumna cellulosilytica gen. nov., sp. nov. isolated from a methanogenic reactor of cattle waste.</title>
        <authorList>
            <person name="Uek A."/>
            <person name="Ohtaki Y."/>
            <person name="Kaku N."/>
            <person name="Ueki K."/>
        </authorList>
    </citation>
    <scope>NUCLEOTIDE SEQUENCE [LARGE SCALE GENOMIC DNA]</scope>
    <source>
        <strain evidence="1 2">SN021</strain>
    </source>
</reference>
<organism evidence="1 2">
    <name type="scientific">Anaerocolumna cellulosilytica</name>
    <dbReference type="NCBI Taxonomy" id="433286"/>
    <lineage>
        <taxon>Bacteria</taxon>
        <taxon>Bacillati</taxon>
        <taxon>Bacillota</taxon>
        <taxon>Clostridia</taxon>
        <taxon>Lachnospirales</taxon>
        <taxon>Lachnospiraceae</taxon>
        <taxon>Anaerocolumna</taxon>
    </lineage>
</organism>
<dbReference type="SUPFAM" id="SSF56672">
    <property type="entry name" value="DNA/RNA polymerases"/>
    <property type="match status" value="1"/>
</dbReference>
<protein>
    <submittedName>
        <fullName evidence="1">Uncharacterized protein</fullName>
    </submittedName>
</protein>
<dbReference type="RefSeq" id="WP_243167857.1">
    <property type="nucleotide sequence ID" value="NZ_AP023367.1"/>
</dbReference>
<dbReference type="InterPro" id="IPR043502">
    <property type="entry name" value="DNA/RNA_pol_sf"/>
</dbReference>
<accession>A0A6S6R1P8</accession>
<dbReference type="KEGG" id="acel:acsn021_44030"/>
<evidence type="ECO:0000313" key="2">
    <source>
        <dbReference type="Proteomes" id="UP000515561"/>
    </source>
</evidence>
<evidence type="ECO:0000313" key="1">
    <source>
        <dbReference type="EMBL" id="BCJ96834.1"/>
    </source>
</evidence>
<dbReference type="EMBL" id="AP023367">
    <property type="protein sequence ID" value="BCJ96834.1"/>
    <property type="molecule type" value="Genomic_DNA"/>
</dbReference>
<sequence length="168" mass="19933">MPDKGQQHSIEKSRQLQRNLYLAANKNKQRRFHALYDRIYRLDILWRAWKEVRINKGSAGIDGITFEMIEEYGVEEYLFDIQQDLVNGKYKPLPVKRVYIPKPDGKQRPLGIKQYGVNEWKAWEYANTRKGYWRISNSPILSKSLDNQTLSNLGFIYFSDYYSKVCVN</sequence>
<gene>
    <name evidence="1" type="ORF">acsn021_44030</name>
</gene>
<name>A0A6S6R1P8_9FIRM</name>